<gene>
    <name evidence="2" type="ORF">D7294_07890</name>
</gene>
<dbReference type="Proteomes" id="UP000272474">
    <property type="component" value="Unassembled WGS sequence"/>
</dbReference>
<feature type="domain" description="Cupin type-2" evidence="1">
    <location>
        <begin position="45"/>
        <end position="112"/>
    </location>
</feature>
<reference evidence="2 3" key="1">
    <citation type="journal article" date="2014" name="Int. J. Syst. Evol. Microbiol.">
        <title>Streptomyces hoynatensis sp. nov., isolated from deep marine sediment.</title>
        <authorList>
            <person name="Veyisoglu A."/>
            <person name="Sahin N."/>
        </authorList>
    </citation>
    <scope>NUCLEOTIDE SEQUENCE [LARGE SCALE GENOMIC DNA]</scope>
    <source>
        <strain evidence="2 3">KCTC 29097</strain>
    </source>
</reference>
<dbReference type="Gene3D" id="2.60.120.10">
    <property type="entry name" value="Jelly Rolls"/>
    <property type="match status" value="1"/>
</dbReference>
<dbReference type="EMBL" id="RBAL01000003">
    <property type="protein sequence ID" value="RKN45007.1"/>
    <property type="molecule type" value="Genomic_DNA"/>
</dbReference>
<comment type="caution">
    <text evidence="2">The sequence shown here is derived from an EMBL/GenBank/DDBJ whole genome shotgun (WGS) entry which is preliminary data.</text>
</comment>
<evidence type="ECO:0000313" key="3">
    <source>
        <dbReference type="Proteomes" id="UP000272474"/>
    </source>
</evidence>
<dbReference type="SUPFAM" id="SSF51182">
    <property type="entry name" value="RmlC-like cupins"/>
    <property type="match status" value="1"/>
</dbReference>
<dbReference type="InterPro" id="IPR013096">
    <property type="entry name" value="Cupin_2"/>
</dbReference>
<name>A0A3A9ZCF0_9ACTN</name>
<dbReference type="InterPro" id="IPR014710">
    <property type="entry name" value="RmlC-like_jellyroll"/>
</dbReference>
<dbReference type="AlphaFoldDB" id="A0A3A9ZCF0"/>
<protein>
    <submittedName>
        <fullName evidence="2">Cupin domain-containing protein</fullName>
    </submittedName>
</protein>
<evidence type="ECO:0000313" key="2">
    <source>
        <dbReference type="EMBL" id="RKN45007.1"/>
    </source>
</evidence>
<dbReference type="PANTHER" id="PTHR36440:SF1">
    <property type="entry name" value="PUTATIVE (AFU_ORTHOLOGUE AFUA_8G07350)-RELATED"/>
    <property type="match status" value="1"/>
</dbReference>
<organism evidence="2 3">
    <name type="scientific">Streptomyces hoynatensis</name>
    <dbReference type="NCBI Taxonomy" id="1141874"/>
    <lineage>
        <taxon>Bacteria</taxon>
        <taxon>Bacillati</taxon>
        <taxon>Actinomycetota</taxon>
        <taxon>Actinomycetes</taxon>
        <taxon>Kitasatosporales</taxon>
        <taxon>Streptomycetaceae</taxon>
        <taxon>Streptomyces</taxon>
    </lineage>
</organism>
<accession>A0A3A9ZCF0</accession>
<dbReference type="InterPro" id="IPR011051">
    <property type="entry name" value="RmlC_Cupin_sf"/>
</dbReference>
<dbReference type="RefSeq" id="WP_120676972.1">
    <property type="nucleotide sequence ID" value="NZ_RBAL01000003.1"/>
</dbReference>
<dbReference type="InterPro" id="IPR053146">
    <property type="entry name" value="QDO-like"/>
</dbReference>
<dbReference type="OrthoDB" id="9791637at2"/>
<sequence length="156" mass="16983">MTIALIRNPGEGTPYRYFSSVQEQVVSTTETEGAVTALRFTMRREDAPPLHVHTREDESWVILSGRVRFWIGSASLAECQVHDAGPGAYVYSSRNMPHTLQPLTKTAEILVINNPGAIEGYFRSVGAADARHDAAHAADLAAYGVSLLDDPPPHTP</sequence>
<dbReference type="PANTHER" id="PTHR36440">
    <property type="entry name" value="PUTATIVE (AFU_ORTHOLOGUE AFUA_8G07350)-RELATED"/>
    <property type="match status" value="1"/>
</dbReference>
<dbReference type="Pfam" id="PF07883">
    <property type="entry name" value="Cupin_2"/>
    <property type="match status" value="1"/>
</dbReference>
<evidence type="ECO:0000259" key="1">
    <source>
        <dbReference type="Pfam" id="PF07883"/>
    </source>
</evidence>
<keyword evidence="3" id="KW-1185">Reference proteome</keyword>
<proteinExistence type="predicted"/>